<keyword evidence="3" id="KW-0809">Transit peptide</keyword>
<dbReference type="FunFam" id="1.25.40.10:FF:000253">
    <property type="entry name" value="Pentatricopeptide repeat-containing protein"/>
    <property type="match status" value="1"/>
</dbReference>
<dbReference type="Pfam" id="PF13041">
    <property type="entry name" value="PPR_2"/>
    <property type="match status" value="1"/>
</dbReference>
<name>A0ABC8VYH4_9POAL</name>
<sequence length="557" mass="63751">MMGRLVWAFVGLSLSTDFGRNGPTSSYVTMMNIRPARRIPPRPADQAMLARRLASPFAAATAAAAARLLSTAQAAGGGGRSSGRGETLGKRLLQLIYPKRSAVVVLRRWAEEGRSVQKYQLNRVVRELRKYRRYKHALEICEWMRTQPEMRLLPGDHAVHLDLVAKVRGLASAEKFFEDMPERAKAPSTCNALLHAYVQHGVREKAEAMLAEMARAGYLTCALPFNHMMSMYMASGELERVPQMIKELRRYTVPDLVTYNIWLTYCSKKSSVKGAEKVFELMKDDRVVPDWMTFSLLASIYINAGLHVKGRDALVEMEKRASRKERAAYSSLLTLYASLSDRGNLDRVWNKMKQTFRKFCDTEYKCMLTSLTRFDDIGEAMNIYREWESTSGTRDSRIPNTILNYYIKNGMIEKAESFLSHIVEKRVKPSYSTWELFVWGYLGNNRTDKVLECLKKALSCLEKWEPNQQLATAIFSHVEKTGDIEVAEKLLVMFRDAGYVTTEMYNSILRTYVKAELMPLIVEERMEQDKVVMDEETRRLLRLTSKYPIGEVSTLMS</sequence>
<accession>A0ABC8VYH4</accession>
<evidence type="ECO:0000256" key="5">
    <source>
        <dbReference type="SAM" id="SignalP"/>
    </source>
</evidence>
<feature type="repeat" description="PPR" evidence="4">
    <location>
        <begin position="255"/>
        <end position="289"/>
    </location>
</feature>
<protein>
    <recommendedName>
        <fullName evidence="8">Pentatricopeptide repeat-containing protein</fullName>
    </recommendedName>
</protein>
<evidence type="ECO:0000313" key="6">
    <source>
        <dbReference type="EMBL" id="CAL4898951.1"/>
    </source>
</evidence>
<feature type="repeat" description="PPR" evidence="4">
    <location>
        <begin position="186"/>
        <end position="220"/>
    </location>
</feature>
<dbReference type="Pfam" id="PF01535">
    <property type="entry name" value="PPR"/>
    <property type="match status" value="2"/>
</dbReference>
<dbReference type="GO" id="GO:0003729">
    <property type="term" value="F:mRNA binding"/>
    <property type="evidence" value="ECO:0007669"/>
    <property type="project" value="UniProtKB-ARBA"/>
</dbReference>
<dbReference type="EMBL" id="OZ075121">
    <property type="protein sequence ID" value="CAL4898951.1"/>
    <property type="molecule type" value="Genomic_DNA"/>
</dbReference>
<dbReference type="Gene3D" id="1.25.40.10">
    <property type="entry name" value="Tetratricopeptide repeat domain"/>
    <property type="match status" value="3"/>
</dbReference>
<keyword evidence="5" id="KW-0732">Signal</keyword>
<gene>
    <name evidence="6" type="ORF">URODEC1_LOCUS7996</name>
</gene>
<reference evidence="6" key="1">
    <citation type="submission" date="2024-10" db="EMBL/GenBank/DDBJ databases">
        <authorList>
            <person name="Ryan C."/>
        </authorList>
    </citation>
    <scope>NUCLEOTIDE SEQUENCE [LARGE SCALE GENOMIC DNA]</scope>
</reference>
<proteinExistence type="inferred from homology"/>
<keyword evidence="7" id="KW-1185">Reference proteome</keyword>
<dbReference type="FunFam" id="1.25.40.10:FF:000651">
    <property type="entry name" value="Pentatricopeptide repeat-containing protein mitochondrial"/>
    <property type="match status" value="1"/>
</dbReference>
<feature type="repeat" description="PPR" evidence="4">
    <location>
        <begin position="395"/>
        <end position="429"/>
    </location>
</feature>
<dbReference type="PANTHER" id="PTHR45717:SF45">
    <property type="entry name" value="OS12G0527900 PROTEIN"/>
    <property type="match status" value="1"/>
</dbReference>
<feature type="chain" id="PRO_5044773881" description="Pentatricopeptide repeat-containing protein" evidence="5">
    <location>
        <begin position="16"/>
        <end position="557"/>
    </location>
</feature>
<keyword evidence="2" id="KW-0677">Repeat</keyword>
<dbReference type="PROSITE" id="PS51375">
    <property type="entry name" value="PPR"/>
    <property type="match status" value="3"/>
</dbReference>
<evidence type="ECO:0000256" key="1">
    <source>
        <dbReference type="ARBA" id="ARBA00007626"/>
    </source>
</evidence>
<evidence type="ECO:0000256" key="4">
    <source>
        <dbReference type="PROSITE-ProRule" id="PRU00708"/>
    </source>
</evidence>
<dbReference type="AlphaFoldDB" id="A0ABC8VYH4"/>
<comment type="similarity">
    <text evidence="1">Belongs to the PPR family. P subfamily.</text>
</comment>
<dbReference type="FunFam" id="1.25.40.10:FF:000991">
    <property type="entry name" value="Pentatricopeptide repeat-containing protein mitochondrial"/>
    <property type="match status" value="1"/>
</dbReference>
<dbReference type="PANTHER" id="PTHR45717">
    <property type="entry name" value="OS12G0527900 PROTEIN"/>
    <property type="match status" value="1"/>
</dbReference>
<evidence type="ECO:0000313" key="7">
    <source>
        <dbReference type="Proteomes" id="UP001497457"/>
    </source>
</evidence>
<evidence type="ECO:0000256" key="2">
    <source>
        <dbReference type="ARBA" id="ARBA00022737"/>
    </source>
</evidence>
<dbReference type="NCBIfam" id="TIGR00756">
    <property type="entry name" value="PPR"/>
    <property type="match status" value="3"/>
</dbReference>
<organism evidence="6 7">
    <name type="scientific">Urochloa decumbens</name>
    <dbReference type="NCBI Taxonomy" id="240449"/>
    <lineage>
        <taxon>Eukaryota</taxon>
        <taxon>Viridiplantae</taxon>
        <taxon>Streptophyta</taxon>
        <taxon>Embryophyta</taxon>
        <taxon>Tracheophyta</taxon>
        <taxon>Spermatophyta</taxon>
        <taxon>Magnoliopsida</taxon>
        <taxon>Liliopsida</taxon>
        <taxon>Poales</taxon>
        <taxon>Poaceae</taxon>
        <taxon>PACMAD clade</taxon>
        <taxon>Panicoideae</taxon>
        <taxon>Panicodae</taxon>
        <taxon>Paniceae</taxon>
        <taxon>Melinidinae</taxon>
        <taxon>Urochloa</taxon>
    </lineage>
</organism>
<evidence type="ECO:0008006" key="8">
    <source>
        <dbReference type="Google" id="ProtNLM"/>
    </source>
</evidence>
<feature type="signal peptide" evidence="5">
    <location>
        <begin position="1"/>
        <end position="15"/>
    </location>
</feature>
<dbReference type="InterPro" id="IPR002885">
    <property type="entry name" value="PPR_rpt"/>
</dbReference>
<dbReference type="InterPro" id="IPR011990">
    <property type="entry name" value="TPR-like_helical_dom_sf"/>
</dbReference>
<evidence type="ECO:0000256" key="3">
    <source>
        <dbReference type="ARBA" id="ARBA00022946"/>
    </source>
</evidence>
<dbReference type="Proteomes" id="UP001497457">
    <property type="component" value="Chromosome 11b"/>
</dbReference>